<feature type="region of interest" description="Disordered" evidence="4">
    <location>
        <begin position="801"/>
        <end position="840"/>
    </location>
</feature>
<dbReference type="STRING" id="3827.A0A1S2YJ48"/>
<dbReference type="InterPro" id="IPR014001">
    <property type="entry name" value="Helicase_ATP-bd"/>
</dbReference>
<dbReference type="GO" id="GO:0016787">
    <property type="term" value="F:hydrolase activity"/>
    <property type="evidence" value="ECO:0007669"/>
    <property type="project" value="UniProtKB-KW"/>
</dbReference>
<evidence type="ECO:0000313" key="8">
    <source>
        <dbReference type="RefSeq" id="XP_004505563.2"/>
    </source>
</evidence>
<dbReference type="Pfam" id="PF00271">
    <property type="entry name" value="Helicase_C"/>
    <property type="match status" value="1"/>
</dbReference>
<dbReference type="PANTHER" id="PTHR45629:SF7">
    <property type="entry name" value="DNA EXCISION REPAIR PROTEIN ERCC-6-RELATED"/>
    <property type="match status" value="1"/>
</dbReference>
<dbReference type="Proteomes" id="UP000087171">
    <property type="component" value="Chromosome Ca6"/>
</dbReference>
<dbReference type="FunFam" id="3.40.50.10810:FF:000019">
    <property type="entry name" value="DNA excision repair protein ERCC-6-like 2 isoform X1"/>
    <property type="match status" value="1"/>
</dbReference>
<sequence length="894" mass="101566">MSLQTLKETLRHCTTQQSQQPSSSSSSQTHTNSILRDFGSQFPITRKPPKSSLADQLRRLEDPEDPPFQPHNFLHTQNHSKTQQQNLQLDEEEEDHEDEEEEEPDIKRVKFSTSKSSQFQFEHTGPFEPLLLSSHGELPLVQVPASINCRLLEHQRVGVKFLYDLYKNNHGGILGDDMGLGKTIQTIAFLAAIFAKEGESILSEKRIEKRDPVLIICPTSIIHNWESEFSKWSNFSVSIYHGANRDLIYDKLEANGVEVLITSFDTYRIHGSSSLSDIHWNVVIIDEAHRLKNEKSKLYKACLEIKTLRRYGLTGTVMQNKILELFNIFDLVAPGSLGTREHFREFYDEPLKHGQRSTAPDRFVQIANKRKQHLVTVLNKYMLRRTKEETIGHLMMGKEDNIVFCAMSDLQKRVYRRMIQLPDIQCLINKDLPCSCGSPLTQVECCKRMVPDGVIWPYLHRDNPDGCDSCPFCLVLPCLVKLQQISNHLELIKPNPKDDPDKQVKDAKFAAAVYGPDIDLVGGSMQNESFLGLSDAEHCGKMRALEKLLFSWFTHGDKVLLFSYSVRMLDILEKFIIRKGYCFSRLDGSTPTNLRQSLVDDFNSSASKQVFLISTRAGGLGLNLVSANRVVIFDPNWNPAQDLQAQDRSFRYGQKRHVVVFRLLAAGSLEELVYSRQVYKQQLANIAVSGKMEKRYFEGVQDCKEFKGELFGICNLFRDLSDKIFTSEIIELHETSKRDGLKTEQQKKINLPGETCLLASESETRLCAESARAPTSKPGLEFEDLGIVYAHRNEDIVNFGPGIQGQLSTSSTPSSDSLSKPSISLVHKRKKPDHVPQKPKVPLIDERKRAKFSLLAESMGMGEIAFSKWILSATPVEREKVLIDYKKKKKMPKG</sequence>
<feature type="domain" description="Helicase ATP-binding" evidence="5">
    <location>
        <begin position="163"/>
        <end position="335"/>
    </location>
</feature>
<dbReference type="GeneID" id="101505148"/>
<dbReference type="InterPro" id="IPR049730">
    <property type="entry name" value="SNF2/RAD54-like_C"/>
</dbReference>
<protein>
    <submittedName>
        <fullName evidence="8">Switch 2 isoform X1</fullName>
    </submittedName>
</protein>
<dbReference type="InterPro" id="IPR027417">
    <property type="entry name" value="P-loop_NTPase"/>
</dbReference>
<dbReference type="KEGG" id="cam:101505148"/>
<dbReference type="InterPro" id="IPR038718">
    <property type="entry name" value="SNF2-like_sf"/>
</dbReference>
<evidence type="ECO:0000313" key="7">
    <source>
        <dbReference type="Proteomes" id="UP000087171"/>
    </source>
</evidence>
<evidence type="ECO:0000256" key="4">
    <source>
        <dbReference type="SAM" id="MobiDB-lite"/>
    </source>
</evidence>
<organism evidence="7 8">
    <name type="scientific">Cicer arietinum</name>
    <name type="common">Chickpea</name>
    <name type="synonym">Garbanzo</name>
    <dbReference type="NCBI Taxonomy" id="3827"/>
    <lineage>
        <taxon>Eukaryota</taxon>
        <taxon>Viridiplantae</taxon>
        <taxon>Streptophyta</taxon>
        <taxon>Embryophyta</taxon>
        <taxon>Tracheophyta</taxon>
        <taxon>Spermatophyta</taxon>
        <taxon>Magnoliopsida</taxon>
        <taxon>eudicotyledons</taxon>
        <taxon>Gunneridae</taxon>
        <taxon>Pentapetalae</taxon>
        <taxon>rosids</taxon>
        <taxon>fabids</taxon>
        <taxon>Fabales</taxon>
        <taxon>Fabaceae</taxon>
        <taxon>Papilionoideae</taxon>
        <taxon>50 kb inversion clade</taxon>
        <taxon>NPAAA clade</taxon>
        <taxon>Hologalegina</taxon>
        <taxon>IRL clade</taxon>
        <taxon>Cicereae</taxon>
        <taxon>Cicer</taxon>
    </lineage>
</organism>
<dbReference type="eggNOG" id="KOG0387">
    <property type="taxonomic scope" value="Eukaryota"/>
</dbReference>
<dbReference type="PROSITE" id="PS51194">
    <property type="entry name" value="HELICASE_CTER"/>
    <property type="match status" value="1"/>
</dbReference>
<dbReference type="InterPro" id="IPR050496">
    <property type="entry name" value="SNF2_RAD54_helicase_repair"/>
</dbReference>
<dbReference type="Gene3D" id="3.40.50.300">
    <property type="entry name" value="P-loop containing nucleotide triphosphate hydrolases"/>
    <property type="match status" value="1"/>
</dbReference>
<feature type="compositionally biased region" description="Acidic residues" evidence="4">
    <location>
        <begin position="89"/>
        <end position="104"/>
    </location>
</feature>
<dbReference type="OrthoDB" id="413460at2759"/>
<dbReference type="AlphaFoldDB" id="A0A1S2YJ48"/>
<keyword evidence="2" id="KW-0378">Hydrolase</keyword>
<feature type="compositionally biased region" description="Low complexity" evidence="4">
    <location>
        <begin position="16"/>
        <end position="28"/>
    </location>
</feature>
<dbReference type="Gene3D" id="3.40.50.10810">
    <property type="entry name" value="Tandem AAA-ATPase domain"/>
    <property type="match status" value="1"/>
</dbReference>
<dbReference type="GO" id="GO:0005524">
    <property type="term" value="F:ATP binding"/>
    <property type="evidence" value="ECO:0007669"/>
    <property type="project" value="InterPro"/>
</dbReference>
<dbReference type="SMART" id="SM00490">
    <property type="entry name" value="HELICc"/>
    <property type="match status" value="1"/>
</dbReference>
<accession>A0A1S2YJ48</accession>
<feature type="domain" description="Helicase C-terminal" evidence="6">
    <location>
        <begin position="544"/>
        <end position="697"/>
    </location>
</feature>
<dbReference type="GO" id="GO:0005634">
    <property type="term" value="C:nucleus"/>
    <property type="evidence" value="ECO:0007669"/>
    <property type="project" value="UniProtKB-SubCell"/>
</dbReference>
<reference evidence="8" key="2">
    <citation type="submission" date="2025-08" db="UniProtKB">
        <authorList>
            <consortium name="RefSeq"/>
        </authorList>
    </citation>
    <scope>IDENTIFICATION</scope>
    <source>
        <tissue evidence="8">Etiolated seedlings</tissue>
    </source>
</reference>
<evidence type="ECO:0000259" key="5">
    <source>
        <dbReference type="PROSITE" id="PS51192"/>
    </source>
</evidence>
<evidence type="ECO:0000256" key="1">
    <source>
        <dbReference type="ARBA" id="ARBA00004123"/>
    </source>
</evidence>
<dbReference type="Pfam" id="PF00176">
    <property type="entry name" value="SNF2-rel_dom"/>
    <property type="match status" value="1"/>
</dbReference>
<dbReference type="SUPFAM" id="SSF52540">
    <property type="entry name" value="P-loop containing nucleoside triphosphate hydrolases"/>
    <property type="match status" value="2"/>
</dbReference>
<dbReference type="RefSeq" id="XP_004505563.2">
    <property type="nucleotide sequence ID" value="XM_004505506.3"/>
</dbReference>
<dbReference type="SMART" id="SM00487">
    <property type="entry name" value="DEXDc"/>
    <property type="match status" value="1"/>
</dbReference>
<keyword evidence="3" id="KW-0539">Nucleus</keyword>
<comment type="subcellular location">
    <subcellularLocation>
        <location evidence="1">Nucleus</location>
    </subcellularLocation>
</comment>
<gene>
    <name evidence="8" type="primary">LOC101505148</name>
</gene>
<dbReference type="InterPro" id="IPR000330">
    <property type="entry name" value="SNF2_N"/>
</dbReference>
<name>A0A1S2YJ48_CICAR</name>
<dbReference type="CDD" id="cd18793">
    <property type="entry name" value="SF2_C_SNF"/>
    <property type="match status" value="1"/>
</dbReference>
<feature type="compositionally biased region" description="Polar residues" evidence="4">
    <location>
        <begin position="74"/>
        <end position="88"/>
    </location>
</feature>
<dbReference type="PaxDb" id="3827-XP_004505563.1"/>
<keyword evidence="7" id="KW-1185">Reference proteome</keyword>
<feature type="compositionally biased region" description="Polar residues" evidence="4">
    <location>
        <begin position="1"/>
        <end position="15"/>
    </location>
</feature>
<dbReference type="InterPro" id="IPR001650">
    <property type="entry name" value="Helicase_C-like"/>
</dbReference>
<reference evidence="7" key="1">
    <citation type="journal article" date="2013" name="Nat. Biotechnol.">
        <title>Draft genome sequence of chickpea (Cicer arietinum) provides a resource for trait improvement.</title>
        <authorList>
            <person name="Varshney R.K."/>
            <person name="Song C."/>
            <person name="Saxena R.K."/>
            <person name="Azam S."/>
            <person name="Yu S."/>
            <person name="Sharpe A.G."/>
            <person name="Cannon S."/>
            <person name="Baek J."/>
            <person name="Rosen B.D."/>
            <person name="Tar'an B."/>
            <person name="Millan T."/>
            <person name="Zhang X."/>
            <person name="Ramsay L.D."/>
            <person name="Iwata A."/>
            <person name="Wang Y."/>
            <person name="Nelson W."/>
            <person name="Farmer A.D."/>
            <person name="Gaur P.M."/>
            <person name="Soderlund C."/>
            <person name="Penmetsa R.V."/>
            <person name="Xu C."/>
            <person name="Bharti A.K."/>
            <person name="He W."/>
            <person name="Winter P."/>
            <person name="Zhao S."/>
            <person name="Hane J.K."/>
            <person name="Carrasquilla-Garcia N."/>
            <person name="Condie J.A."/>
            <person name="Upadhyaya H.D."/>
            <person name="Luo M.C."/>
            <person name="Thudi M."/>
            <person name="Gowda C.L."/>
            <person name="Singh N.P."/>
            <person name="Lichtenzveig J."/>
            <person name="Gali K.K."/>
            <person name="Rubio J."/>
            <person name="Nadarajan N."/>
            <person name="Dolezel J."/>
            <person name="Bansal K.C."/>
            <person name="Xu X."/>
            <person name="Edwards D."/>
            <person name="Zhang G."/>
            <person name="Kahl G."/>
            <person name="Gil J."/>
            <person name="Singh K.B."/>
            <person name="Datta S.K."/>
            <person name="Jackson S.A."/>
            <person name="Wang J."/>
            <person name="Cook D.R."/>
        </authorList>
    </citation>
    <scope>NUCLEOTIDE SEQUENCE [LARGE SCALE GENOMIC DNA]</scope>
    <source>
        <strain evidence="7">cv. CDC Frontier</strain>
    </source>
</reference>
<evidence type="ECO:0000256" key="2">
    <source>
        <dbReference type="ARBA" id="ARBA00022801"/>
    </source>
</evidence>
<proteinExistence type="predicted"/>
<feature type="compositionally biased region" description="Low complexity" evidence="4">
    <location>
        <begin position="807"/>
        <end position="825"/>
    </location>
</feature>
<dbReference type="PANTHER" id="PTHR45629">
    <property type="entry name" value="SNF2/RAD54 FAMILY MEMBER"/>
    <property type="match status" value="1"/>
</dbReference>
<feature type="region of interest" description="Disordered" evidence="4">
    <location>
        <begin position="1"/>
        <end position="107"/>
    </location>
</feature>
<dbReference type="PROSITE" id="PS51192">
    <property type="entry name" value="HELICASE_ATP_BIND_1"/>
    <property type="match status" value="1"/>
</dbReference>
<evidence type="ECO:0000259" key="6">
    <source>
        <dbReference type="PROSITE" id="PS51194"/>
    </source>
</evidence>
<evidence type="ECO:0000256" key="3">
    <source>
        <dbReference type="ARBA" id="ARBA00023242"/>
    </source>
</evidence>